<sequence>MEFRNLTPFDVMCFSALDLQHTEHPVIAMKVGYRLQPVAETLGQFSAVVMDRDPLPLCRADRYWGEEGRSSVREESDLAPFKPRCDVIINGHAHAPEGNPIEFWEAGVRLTAPALRPMLQVDPPKPWRPGAPLTEEQLYAWRDAKREAEQRMATAPRRQVFLDKHLRFCGPRRFEKGFFGWSLTDPEPALSVPLQWEYRSTAGVQLPVS</sequence>
<evidence type="ECO:0000313" key="3">
    <source>
        <dbReference type="Proteomes" id="UP001064504"/>
    </source>
</evidence>
<reference evidence="2" key="1">
    <citation type="submission" date="2022-09" db="EMBL/GenBank/DDBJ databases">
        <title>Complete genome sequence of Pseudomonas promysalinigenes strain RL-WG26, a newly isolated PGPR with the potential for plant salinity stress alleviation.</title>
        <authorList>
            <person name="Ren L."/>
            <person name="Wang G."/>
            <person name="Hu H."/>
        </authorList>
    </citation>
    <scope>NUCLEOTIDE SEQUENCE</scope>
    <source>
        <strain evidence="2">RL-WG26</strain>
    </source>
</reference>
<keyword evidence="3" id="KW-1185">Reference proteome</keyword>
<dbReference type="Pfam" id="PF09937">
    <property type="entry name" value="DUF2169"/>
    <property type="match status" value="1"/>
</dbReference>
<dbReference type="Proteomes" id="UP001064504">
    <property type="component" value="Chromosome"/>
</dbReference>
<dbReference type="InterPro" id="IPR018683">
    <property type="entry name" value="DUF2169"/>
</dbReference>
<evidence type="ECO:0000259" key="1">
    <source>
        <dbReference type="Pfam" id="PF09937"/>
    </source>
</evidence>
<dbReference type="RefSeq" id="WP_261745075.1">
    <property type="nucleotide sequence ID" value="NZ_CP104557.1"/>
</dbReference>
<protein>
    <submittedName>
        <fullName evidence="2">DUF2169 domain-containing protein</fullName>
    </submittedName>
</protein>
<gene>
    <name evidence="2" type="ORF">N5C08_07565</name>
</gene>
<organism evidence="2 3">
    <name type="scientific">Pseudomonas promysalinigenes</name>
    <dbReference type="NCBI Taxonomy" id="485898"/>
    <lineage>
        <taxon>Bacteria</taxon>
        <taxon>Pseudomonadati</taxon>
        <taxon>Pseudomonadota</taxon>
        <taxon>Gammaproteobacteria</taxon>
        <taxon>Pseudomonadales</taxon>
        <taxon>Pseudomonadaceae</taxon>
        <taxon>Pseudomonas</taxon>
    </lineage>
</organism>
<evidence type="ECO:0000313" key="2">
    <source>
        <dbReference type="EMBL" id="UXH41381.1"/>
    </source>
</evidence>
<accession>A0ABY6AT59</accession>
<feature type="domain" description="DUF2169" evidence="1">
    <location>
        <begin position="23"/>
        <end position="132"/>
    </location>
</feature>
<proteinExistence type="predicted"/>
<dbReference type="EMBL" id="CP104557">
    <property type="protein sequence ID" value="UXH41381.1"/>
    <property type="molecule type" value="Genomic_DNA"/>
</dbReference>
<name>A0ABY6AT59_9PSED</name>